<dbReference type="Gene3D" id="3.40.50.11740">
    <property type="entry name" value="HypD, alpha/beta domain 2"/>
    <property type="match status" value="2"/>
</dbReference>
<accession>A0AAU8ABF4</accession>
<name>A0AAU8ABF4_9FIRM</name>
<dbReference type="PIRSF" id="PIRSF005622">
    <property type="entry name" value="Hydrgn_mat_hypD"/>
    <property type="match status" value="1"/>
</dbReference>
<protein>
    <submittedName>
        <fullName evidence="4">Hydrogenase formation protein HypD</fullName>
    </submittedName>
</protein>
<evidence type="ECO:0000256" key="2">
    <source>
        <dbReference type="ARBA" id="ARBA00022723"/>
    </source>
</evidence>
<dbReference type="EMBL" id="CP117826">
    <property type="protein sequence ID" value="XCC63072.1"/>
    <property type="molecule type" value="Genomic_DNA"/>
</dbReference>
<dbReference type="GO" id="GO:0051604">
    <property type="term" value="P:protein maturation"/>
    <property type="evidence" value="ECO:0007669"/>
    <property type="project" value="TreeGrafter"/>
</dbReference>
<organism evidence="4">
    <name type="scientific">Christensenella massiliensis</name>
    <dbReference type="NCBI Taxonomy" id="1805714"/>
    <lineage>
        <taxon>Bacteria</taxon>
        <taxon>Bacillati</taxon>
        <taxon>Bacillota</taxon>
        <taxon>Clostridia</taxon>
        <taxon>Christensenellales</taxon>
        <taxon>Christensenellaceae</taxon>
        <taxon>Christensenella</taxon>
    </lineage>
</organism>
<dbReference type="InterPro" id="IPR042243">
    <property type="entry name" value="HypD_1"/>
</dbReference>
<proteinExistence type="inferred from homology"/>
<dbReference type="NCBIfam" id="TIGR00075">
    <property type="entry name" value="hypD"/>
    <property type="match status" value="1"/>
</dbReference>
<evidence type="ECO:0000256" key="3">
    <source>
        <dbReference type="ARBA" id="ARBA00023004"/>
    </source>
</evidence>
<dbReference type="GO" id="GO:0051539">
    <property type="term" value="F:4 iron, 4 sulfur cluster binding"/>
    <property type="evidence" value="ECO:0007669"/>
    <property type="project" value="TreeGrafter"/>
</dbReference>
<dbReference type="InterPro" id="IPR042244">
    <property type="entry name" value="HypD_2_sf"/>
</dbReference>
<dbReference type="AlphaFoldDB" id="A0AAU8ABF4"/>
<dbReference type="Gene3D" id="6.10.20.100">
    <property type="match status" value="1"/>
</dbReference>
<sequence length="345" mass="37331">MTDRKDFLKAYSGEPLRFMEVCGTHTAEISRNGITELLPPEISLISGPGCPVCVTVTDYIDRLVWLARQPETTVVSFGDLLRVPGSRESLADARADGGSVKMAYSPLDILKMAKSEPKRTYVFAAVGFETTAPVYAVLLENAIAQGIENIRLLTSLKTMPPVIDWVCGNGSRIDGFLAPGHVSVITGSHVFQKLAEKHGLPFVIAGFDGEQLLAAVYTLVKCRGRAGAVNLYRSAVTEEGNKRAQAAVEHFFEPCGAAWRGIGIIPSSGLRLREAYARFDAGSMGLDSDREHNPLCRCAQILTGAQTPVSCPLFGTECTPQHPQGACMVSAEGSCYQYAVHHRKR</sequence>
<dbReference type="Pfam" id="PF01924">
    <property type="entry name" value="HypD"/>
    <property type="match status" value="1"/>
</dbReference>
<comment type="similarity">
    <text evidence="1">Belongs to the HypD family.</text>
</comment>
<reference evidence="4" key="1">
    <citation type="submission" date="2023-02" db="EMBL/GenBank/DDBJ databases">
        <title>Gut commensal Christensenella minuta modulates host metabolism via a new class of secondary bile acids.</title>
        <authorList>
            <person name="Liu C."/>
        </authorList>
    </citation>
    <scope>NUCLEOTIDE SEQUENCE</scope>
    <source>
        <strain evidence="4">CA70</strain>
    </source>
</reference>
<dbReference type="PANTHER" id="PTHR30149">
    <property type="entry name" value="HYDROGENASE PROTEIN ASSEMBLY PROTEIN HYPD"/>
    <property type="match status" value="1"/>
</dbReference>
<dbReference type="GO" id="GO:0070025">
    <property type="term" value="F:carbon monoxide binding"/>
    <property type="evidence" value="ECO:0007669"/>
    <property type="project" value="TreeGrafter"/>
</dbReference>
<gene>
    <name evidence="4" type="primary">hypD</name>
    <name evidence="4" type="ORF">PUP29_03930</name>
</gene>
<evidence type="ECO:0000313" key="4">
    <source>
        <dbReference type="EMBL" id="XCC63072.1"/>
    </source>
</evidence>
<evidence type="ECO:0000256" key="1">
    <source>
        <dbReference type="ARBA" id="ARBA00007888"/>
    </source>
</evidence>
<keyword evidence="3" id="KW-0408">Iron</keyword>
<keyword evidence="2" id="KW-0479">Metal-binding</keyword>
<dbReference type="PANTHER" id="PTHR30149:SF0">
    <property type="entry name" value="HYDROGENASE MATURATION FACTOR HYPD"/>
    <property type="match status" value="1"/>
</dbReference>
<dbReference type="GO" id="GO:0005506">
    <property type="term" value="F:iron ion binding"/>
    <property type="evidence" value="ECO:0007669"/>
    <property type="project" value="TreeGrafter"/>
</dbReference>
<dbReference type="RefSeq" id="WP_079547122.1">
    <property type="nucleotide sequence ID" value="NZ_CP117826.1"/>
</dbReference>
<dbReference type="InterPro" id="IPR002780">
    <property type="entry name" value="Hyd_form_HypD"/>
</dbReference>